<evidence type="ECO:0000256" key="9">
    <source>
        <dbReference type="ARBA" id="ARBA00022692"/>
    </source>
</evidence>
<keyword evidence="11 14" id="KW-0472">Membrane</keyword>
<evidence type="ECO:0000256" key="12">
    <source>
        <dbReference type="PROSITE-ProRule" id="PRU00284"/>
    </source>
</evidence>
<feature type="coiled-coil region" evidence="13">
    <location>
        <begin position="508"/>
        <end position="535"/>
    </location>
</feature>
<dbReference type="Proteomes" id="UP000596739">
    <property type="component" value="Unassembled WGS sequence"/>
</dbReference>
<keyword evidence="13" id="KW-0175">Coiled coil</keyword>
<feature type="transmembrane region" description="Helical" evidence="14">
    <location>
        <begin position="161"/>
        <end position="186"/>
    </location>
</feature>
<evidence type="ECO:0000256" key="13">
    <source>
        <dbReference type="SAM" id="Coils"/>
    </source>
</evidence>
<feature type="transmembrane region" description="Helical" evidence="14">
    <location>
        <begin position="317"/>
        <end position="339"/>
    </location>
</feature>
<sequence length="713" mass="76986">MDSKNNNNLPQTIFNKFSGFLIQMVMPNIGAFIAWGIITAFFIATGWVPNERLATLVGPMISYLLPLLIGFSGGRIIAGNRGGLIGAVATMGVIVGTNIPMFLGAMIVGPIGGFLIKKFDTAVEGKVPTNLKVLVSNFSIGILAVILTILSFFAIDPAVSALTYSFKVAVQFFLNAGLLPLTSVFIEPGKILFLNNTLNMGILKPLGEQQVAQLGKSIFYLLETNPGPGLGILLAYSFFGKGLVKQSAPGSIIIHFLGGIHEIYFPYVLMNPLLIFSVIIGGISGVFTFMLTGAGLKGAPSPGSIFALIKMAPSDKLISVLLGILVSTLVSFVVAAFFLKRKKFEYEEESENGGENVEELLGLMQEAKEGNLLVNLGSTSHTGALGKVMNSFNDMISNIRFLLSKVSNTADNVIKNTNSMSTYFEQINTSFHQISATMEQVTSAVFEQANDTSTISTNMLELSNSISTFQNDMNDISNTVVRTKQLSDNASKSVELLTNKSSEVQKASEKTVDNINELKSDMEKVKDTIRIIESIAEQTNLLALNAAIEAARAGEAGRGFSVVAEEVRKLASQSKEASISIAQIINNVTQRSELITDEVLETGTMVKDQADAVQDTAKSFNEIYSGMELITSRIESATSSLSSITVKNNATVKSIENISATTEETASSVEEVYENTKRQSKNIDILLNFTKDLNGLANDLEEEVRSFKIEENK</sequence>
<keyword evidence="4" id="KW-1003">Cell membrane</keyword>
<dbReference type="PANTHER" id="PTHR30181">
    <property type="entry name" value="MANNITOL PERMEASE IIC COMPONENT"/>
    <property type="match status" value="1"/>
</dbReference>
<keyword evidence="18" id="KW-1185">Reference proteome</keyword>
<feature type="domain" description="PTS EIIC type-2" evidence="16">
    <location>
        <begin position="17"/>
        <end position="346"/>
    </location>
</feature>
<evidence type="ECO:0000256" key="11">
    <source>
        <dbReference type="ARBA" id="ARBA00023136"/>
    </source>
</evidence>
<evidence type="ECO:0000256" key="3">
    <source>
        <dbReference type="ARBA" id="ARBA00022448"/>
    </source>
</evidence>
<dbReference type="RefSeq" id="WP_200270021.1">
    <property type="nucleotide sequence ID" value="NZ_JAENHN010000038.1"/>
</dbReference>
<keyword evidence="3" id="KW-0813">Transport</keyword>
<dbReference type="InterPro" id="IPR004090">
    <property type="entry name" value="Chemotax_Me-accpt_rcpt"/>
</dbReference>
<evidence type="ECO:0000259" key="16">
    <source>
        <dbReference type="PROSITE" id="PS51104"/>
    </source>
</evidence>
<keyword evidence="7" id="KW-0808">Transferase</keyword>
<dbReference type="SUPFAM" id="SSF58104">
    <property type="entry name" value="Methyl-accepting chemotaxis protein (MCP) signaling domain"/>
    <property type="match status" value="1"/>
</dbReference>
<comment type="function">
    <text evidence="1">The phosphoenolpyruvate-dependent sugar phosphotransferase system (sugar PTS), a major carbohydrate active transport system, catalyzes the phosphorylation of incoming sugar substrates concomitantly with their translocation across the cell membrane. The enzyme II CmtAB PTS system is involved in D-mannitol transport.</text>
</comment>
<reference evidence="18" key="1">
    <citation type="submission" date="2021-01" db="EMBL/GenBank/DDBJ databases">
        <title>Genome public.</title>
        <authorList>
            <person name="Liu C."/>
            <person name="Sun Q."/>
        </authorList>
    </citation>
    <scope>NUCLEOTIDE SEQUENCE [LARGE SCALE GENOMIC DNA]</scope>
    <source>
        <strain evidence="18">YIM B02505</strain>
    </source>
</reference>
<feature type="domain" description="Methyl-accepting transducer" evidence="15">
    <location>
        <begin position="423"/>
        <end position="680"/>
    </location>
</feature>
<dbReference type="CDD" id="cd11386">
    <property type="entry name" value="MCP_signal"/>
    <property type="match status" value="1"/>
</dbReference>
<dbReference type="InterPro" id="IPR050893">
    <property type="entry name" value="Sugar_PTS"/>
</dbReference>
<evidence type="ECO:0000256" key="6">
    <source>
        <dbReference type="ARBA" id="ARBA00022597"/>
    </source>
</evidence>
<feature type="transmembrane region" description="Helical" evidence="14">
    <location>
        <begin position="84"/>
        <end position="112"/>
    </location>
</feature>
<evidence type="ECO:0000313" key="17">
    <source>
        <dbReference type="EMBL" id="MBK1811623.1"/>
    </source>
</evidence>
<evidence type="ECO:0000256" key="2">
    <source>
        <dbReference type="ARBA" id="ARBA00004651"/>
    </source>
</evidence>
<dbReference type="PROSITE" id="PS50111">
    <property type="entry name" value="CHEMOTAXIS_TRANSDUC_2"/>
    <property type="match status" value="1"/>
</dbReference>
<dbReference type="InterPro" id="IPR004718">
    <property type="entry name" value="PTS_IIC_mtl"/>
</dbReference>
<dbReference type="PANTHER" id="PTHR30181:SF2">
    <property type="entry name" value="PTS SYSTEM MANNITOL-SPECIFIC EIICBA COMPONENT"/>
    <property type="match status" value="1"/>
</dbReference>
<gene>
    <name evidence="17" type="ORF">JHL18_13445</name>
</gene>
<dbReference type="InterPro" id="IPR004089">
    <property type="entry name" value="MCPsignal_dom"/>
</dbReference>
<feature type="transmembrane region" description="Helical" evidence="14">
    <location>
        <begin position="133"/>
        <end position="155"/>
    </location>
</feature>
<keyword evidence="5" id="KW-0597">Phosphoprotein</keyword>
<comment type="caution">
    <text evidence="17">The sequence shown here is derived from an EMBL/GenBank/DDBJ whole genome shotgun (WGS) entry which is preliminary data.</text>
</comment>
<comment type="subcellular location">
    <subcellularLocation>
        <location evidence="2">Cell membrane</location>
        <topology evidence="2">Multi-pass membrane protein</topology>
    </subcellularLocation>
</comment>
<keyword evidence="12" id="KW-0807">Transducer</keyword>
<dbReference type="Gene3D" id="1.10.287.950">
    <property type="entry name" value="Methyl-accepting chemotaxis protein"/>
    <property type="match status" value="1"/>
</dbReference>
<dbReference type="Pfam" id="PF00015">
    <property type="entry name" value="MCPsignal"/>
    <property type="match status" value="1"/>
</dbReference>
<feature type="transmembrane region" description="Helical" evidence="14">
    <location>
        <begin position="20"/>
        <end position="44"/>
    </location>
</feature>
<evidence type="ECO:0000259" key="15">
    <source>
        <dbReference type="PROSITE" id="PS50111"/>
    </source>
</evidence>
<keyword evidence="6" id="KW-0762">Sugar transport</keyword>
<dbReference type="InterPro" id="IPR013014">
    <property type="entry name" value="PTS_EIIC_2"/>
</dbReference>
<accession>A0ABS1EQP8</accession>
<keyword evidence="9 14" id="KW-0812">Transmembrane</keyword>
<dbReference type="InterPro" id="IPR003352">
    <property type="entry name" value="PTS_EIIC"/>
</dbReference>
<evidence type="ECO:0000313" key="18">
    <source>
        <dbReference type="Proteomes" id="UP000596739"/>
    </source>
</evidence>
<feature type="transmembrane region" description="Helical" evidence="14">
    <location>
        <begin position="273"/>
        <end position="296"/>
    </location>
</feature>
<proteinExistence type="predicted"/>
<organism evidence="17 18">
    <name type="scientific">Clostridium yunnanense</name>
    <dbReference type="NCBI Taxonomy" id="2800325"/>
    <lineage>
        <taxon>Bacteria</taxon>
        <taxon>Bacillati</taxon>
        <taxon>Bacillota</taxon>
        <taxon>Clostridia</taxon>
        <taxon>Eubacteriales</taxon>
        <taxon>Clostridiaceae</taxon>
        <taxon>Clostridium</taxon>
    </lineage>
</organism>
<evidence type="ECO:0000256" key="5">
    <source>
        <dbReference type="ARBA" id="ARBA00022553"/>
    </source>
</evidence>
<keyword evidence="10 14" id="KW-1133">Transmembrane helix</keyword>
<dbReference type="Pfam" id="PF02378">
    <property type="entry name" value="PTS_EIIC"/>
    <property type="match status" value="1"/>
</dbReference>
<dbReference type="EMBL" id="JAENHN010000038">
    <property type="protein sequence ID" value="MBK1811623.1"/>
    <property type="molecule type" value="Genomic_DNA"/>
</dbReference>
<keyword evidence="8" id="KW-0598">Phosphotransferase system</keyword>
<dbReference type="PROSITE" id="PS51104">
    <property type="entry name" value="PTS_EIIC_TYPE_2"/>
    <property type="match status" value="1"/>
</dbReference>
<evidence type="ECO:0000256" key="1">
    <source>
        <dbReference type="ARBA" id="ARBA00002434"/>
    </source>
</evidence>
<evidence type="ECO:0000256" key="8">
    <source>
        <dbReference type="ARBA" id="ARBA00022683"/>
    </source>
</evidence>
<dbReference type="NCBIfam" id="TIGR00851">
    <property type="entry name" value="mtlA"/>
    <property type="match status" value="1"/>
</dbReference>
<evidence type="ECO:0000256" key="4">
    <source>
        <dbReference type="ARBA" id="ARBA00022475"/>
    </source>
</evidence>
<evidence type="ECO:0000256" key="10">
    <source>
        <dbReference type="ARBA" id="ARBA00022989"/>
    </source>
</evidence>
<dbReference type="SMART" id="SM00283">
    <property type="entry name" value="MA"/>
    <property type="match status" value="1"/>
</dbReference>
<protein>
    <submittedName>
        <fullName evidence="17">PTS transporter subunit EIIC</fullName>
    </submittedName>
</protein>
<evidence type="ECO:0000256" key="7">
    <source>
        <dbReference type="ARBA" id="ARBA00022679"/>
    </source>
</evidence>
<name>A0ABS1EQP8_9CLOT</name>
<dbReference type="PRINTS" id="PR00260">
    <property type="entry name" value="CHEMTRNSDUCR"/>
</dbReference>
<evidence type="ECO:0000256" key="14">
    <source>
        <dbReference type="SAM" id="Phobius"/>
    </source>
</evidence>
<feature type="transmembrane region" description="Helical" evidence="14">
    <location>
        <begin position="56"/>
        <end position="78"/>
    </location>
</feature>